<dbReference type="InterPro" id="IPR011335">
    <property type="entry name" value="Restrct_endonuc-II-like"/>
</dbReference>
<evidence type="ECO:0000256" key="5">
    <source>
        <dbReference type="ARBA" id="ARBA00023204"/>
    </source>
</evidence>
<organism evidence="7 8">
    <name type="scientific">Bacteroides clarus YIT 12056</name>
    <dbReference type="NCBI Taxonomy" id="762984"/>
    <lineage>
        <taxon>Bacteria</taxon>
        <taxon>Pseudomonadati</taxon>
        <taxon>Bacteroidota</taxon>
        <taxon>Bacteroidia</taxon>
        <taxon>Bacteroidales</taxon>
        <taxon>Bacteroidaceae</taxon>
        <taxon>Bacteroides</taxon>
    </lineage>
</organism>
<proteinExistence type="inferred from homology"/>
<evidence type="ECO:0000256" key="4">
    <source>
        <dbReference type="ARBA" id="ARBA00022801"/>
    </source>
</evidence>
<comment type="similarity">
    <text evidence="6">Belongs to the Vsr family.</text>
</comment>
<dbReference type="SUPFAM" id="SSF52980">
    <property type="entry name" value="Restriction endonuclease-like"/>
    <property type="match status" value="1"/>
</dbReference>
<dbReference type="EMBL" id="AFBM01000010">
    <property type="protein sequence ID" value="EGF53121.1"/>
    <property type="molecule type" value="Genomic_DNA"/>
</dbReference>
<dbReference type="Proteomes" id="UP000010321">
    <property type="component" value="Unassembled WGS sequence"/>
</dbReference>
<evidence type="ECO:0000256" key="1">
    <source>
        <dbReference type="ARBA" id="ARBA00022722"/>
    </source>
</evidence>
<gene>
    <name evidence="7" type="ORF">HMPREF9445_01454</name>
</gene>
<evidence type="ECO:0000313" key="8">
    <source>
        <dbReference type="Proteomes" id="UP000010321"/>
    </source>
</evidence>
<keyword evidence="8" id="KW-1185">Reference proteome</keyword>
<comment type="caution">
    <text evidence="7">The sequence shown here is derived from an EMBL/GenBank/DDBJ whole genome shotgun (WGS) entry which is preliminary data.</text>
</comment>
<dbReference type="Gene3D" id="3.40.960.10">
    <property type="entry name" value="VSR Endonuclease"/>
    <property type="match status" value="1"/>
</dbReference>
<evidence type="ECO:0000256" key="6">
    <source>
        <dbReference type="ARBA" id="ARBA00029466"/>
    </source>
</evidence>
<evidence type="ECO:0000256" key="2">
    <source>
        <dbReference type="ARBA" id="ARBA00022759"/>
    </source>
</evidence>
<dbReference type="GO" id="GO:0004519">
    <property type="term" value="F:endonuclease activity"/>
    <property type="evidence" value="ECO:0007669"/>
    <property type="project" value="UniProtKB-KW"/>
</dbReference>
<keyword evidence="1" id="KW-0540">Nuclease</keyword>
<dbReference type="InterPro" id="IPR004603">
    <property type="entry name" value="DNA_mismatch_endonuc_vsr"/>
</dbReference>
<dbReference type="CDD" id="cd00221">
    <property type="entry name" value="Vsr"/>
    <property type="match status" value="1"/>
</dbReference>
<reference evidence="7 8" key="1">
    <citation type="submission" date="2011-02" db="EMBL/GenBank/DDBJ databases">
        <authorList>
            <person name="Weinstock G."/>
            <person name="Sodergren E."/>
            <person name="Clifton S."/>
            <person name="Fulton L."/>
            <person name="Fulton B."/>
            <person name="Courtney L."/>
            <person name="Fronick C."/>
            <person name="Harrison M."/>
            <person name="Strong C."/>
            <person name="Farmer C."/>
            <person name="Delahaunty K."/>
            <person name="Markovic C."/>
            <person name="Hall O."/>
            <person name="Minx P."/>
            <person name="Tomlinson C."/>
            <person name="Mitreva M."/>
            <person name="Hou S."/>
            <person name="Chen J."/>
            <person name="Wollam A."/>
            <person name="Pepin K.H."/>
            <person name="Johnson M."/>
            <person name="Bhonagiri V."/>
            <person name="Zhang X."/>
            <person name="Suruliraj S."/>
            <person name="Warren W."/>
            <person name="Chinwalla A."/>
            <person name="Mardis E.R."/>
            <person name="Wilson R.K."/>
        </authorList>
    </citation>
    <scope>NUCLEOTIDE SEQUENCE [LARGE SCALE GENOMIC DNA]</scope>
    <source>
        <strain evidence="7 8">YIT 12056</strain>
    </source>
</reference>
<accession>A0ABN0CQ86</accession>
<keyword evidence="4" id="KW-0378">Hydrolase</keyword>
<evidence type="ECO:0000313" key="7">
    <source>
        <dbReference type="EMBL" id="EGF53121.1"/>
    </source>
</evidence>
<dbReference type="NCBIfam" id="TIGR00632">
    <property type="entry name" value="vsr"/>
    <property type="match status" value="1"/>
</dbReference>
<keyword evidence="3" id="KW-0227">DNA damage</keyword>
<keyword evidence="2 7" id="KW-0255">Endonuclease</keyword>
<dbReference type="Pfam" id="PF03852">
    <property type="entry name" value="Vsr"/>
    <property type="match status" value="1"/>
</dbReference>
<name>A0ABN0CQ86_9BACE</name>
<dbReference type="RefSeq" id="WP_009121606.1">
    <property type="nucleotide sequence ID" value="NZ_FQWK01000003.1"/>
</dbReference>
<protein>
    <submittedName>
        <fullName evidence="7">DNA mismatch endonuclease Vsr</fullName>
    </submittedName>
</protein>
<sequence>MSHIRSKNTKPEMLVRRYLFAHGFRYRIHVKNLPGKPDIVLRKYRTVIFVNGCFWHGHEGCGSYSFPKSNVDFWRKKIKRNRERDLQETIALHSMGWHIIRIWECQLKPKVRMATLTSLEYTLNHIFLMNYGHKETENKPDEGECQPIVNIEAESSETYEKRLIKEPKV</sequence>
<evidence type="ECO:0000256" key="3">
    <source>
        <dbReference type="ARBA" id="ARBA00022763"/>
    </source>
</evidence>
<keyword evidence="5" id="KW-0234">DNA repair</keyword>